<sequence>MNENTSHYIYRVEWSQGDNEYVGLCSEFPSLSWLEKDPQKAFSGIMALVAETVEDMERNGEPIPEPLSDRVYSGKILLRTTPELHRKLAVQATEAKVSLNRYLNSHLTSVLP</sequence>
<dbReference type="RefSeq" id="WP_006299847.1">
    <property type="nucleotide sequence ID" value="NZ_CM001022.1"/>
</dbReference>
<dbReference type="EMBL" id="CM001022">
    <property type="protein sequence ID" value="EFQ22701.1"/>
    <property type="molecule type" value="Genomic_DNA"/>
</dbReference>
<accession>E3CY53</accession>
<protein>
    <submittedName>
        <fullName evidence="1">HicB family protein</fullName>
    </submittedName>
</protein>
<dbReference type="AlphaFoldDB" id="E3CY53"/>
<dbReference type="HOGENOM" id="CLU_125405_1_0_0"/>
<keyword evidence="2" id="KW-1185">Reference proteome</keyword>
<dbReference type="InterPro" id="IPR035069">
    <property type="entry name" value="TTHA1013/TTHA0281-like"/>
</dbReference>
<dbReference type="STRING" id="584708.Apau_0265"/>
<reference evidence="1 2" key="1">
    <citation type="journal article" date="2010" name="Stand. Genomic Sci.">
        <title>Non-contiguous finished genome sequence of Aminomonas paucivorans type strain (GLU-3).</title>
        <authorList>
            <person name="Pitluck S."/>
            <person name="Yasawong M."/>
            <person name="Held B."/>
            <person name="Lapidus A."/>
            <person name="Nolan M."/>
            <person name="Copeland A."/>
            <person name="Lucas S."/>
            <person name="Del Rio T.G."/>
            <person name="Tice H."/>
            <person name="Cheng J.F."/>
            <person name="Chertkov O."/>
            <person name="Goodwin L."/>
            <person name="Tapia R."/>
            <person name="Han C."/>
            <person name="Liolios K."/>
            <person name="Ivanova N."/>
            <person name="Mavromatis K."/>
            <person name="Ovchinnikova G."/>
            <person name="Pati A."/>
            <person name="Chen A."/>
            <person name="Palaniappan K."/>
            <person name="Land M."/>
            <person name="Hauser L."/>
            <person name="Chang Y.J."/>
            <person name="Jeffries C.D."/>
            <person name="Pukall R."/>
            <person name="Spring S."/>
            <person name="Rohde M."/>
            <person name="Sikorski J."/>
            <person name="Goker M."/>
            <person name="Woyke T."/>
            <person name="Bristow J."/>
            <person name="Eisen J.A."/>
            <person name="Markowitz V."/>
            <person name="Hugenholtz P."/>
            <person name="Kyrpides N.C."/>
            <person name="Klenk H.P."/>
        </authorList>
    </citation>
    <scope>NUCLEOTIDE SEQUENCE [LARGE SCALE GENOMIC DNA]</scope>
    <source>
        <strain evidence="1 2">DSM 12260</strain>
    </source>
</reference>
<evidence type="ECO:0000313" key="1">
    <source>
        <dbReference type="EMBL" id="EFQ22701.1"/>
    </source>
</evidence>
<proteinExistence type="predicted"/>
<organism evidence="1 2">
    <name type="scientific">Aminomonas paucivorans DSM 12260</name>
    <dbReference type="NCBI Taxonomy" id="584708"/>
    <lineage>
        <taxon>Bacteria</taxon>
        <taxon>Thermotogati</taxon>
        <taxon>Synergistota</taxon>
        <taxon>Synergistia</taxon>
        <taxon>Synergistales</taxon>
        <taxon>Synergistaceae</taxon>
        <taxon>Aminomonas</taxon>
    </lineage>
</organism>
<gene>
    <name evidence="1" type="ORF">Apau_0265</name>
</gene>
<name>E3CY53_9BACT</name>
<dbReference type="Pfam" id="PF05534">
    <property type="entry name" value="HicB"/>
    <property type="match status" value="1"/>
</dbReference>
<dbReference type="InterPro" id="IPR008651">
    <property type="entry name" value="Uncharacterised_HicB"/>
</dbReference>
<dbReference type="Proteomes" id="UP000005096">
    <property type="component" value="Chromosome"/>
</dbReference>
<evidence type="ECO:0000313" key="2">
    <source>
        <dbReference type="Proteomes" id="UP000005096"/>
    </source>
</evidence>
<dbReference type="OrthoDB" id="9793107at2"/>
<dbReference type="eggNOG" id="COG4226">
    <property type="taxonomic scope" value="Bacteria"/>
</dbReference>
<dbReference type="PaxDb" id="584708-Apau_0265"/>
<dbReference type="SUPFAM" id="SSF143100">
    <property type="entry name" value="TTHA1013/TTHA0281-like"/>
    <property type="match status" value="1"/>
</dbReference>